<evidence type="ECO:0000259" key="2">
    <source>
        <dbReference type="Pfam" id="PF18893"/>
    </source>
</evidence>
<comment type="caution">
    <text evidence="3">The sequence shown here is derived from an EMBL/GenBank/DDBJ whole genome shotgun (WGS) entry which is preliminary data.</text>
</comment>
<accession>K1XKM7</accession>
<keyword evidence="1" id="KW-0812">Transmembrane</keyword>
<name>K1XKM7_9BACT</name>
<evidence type="ECO:0000256" key="1">
    <source>
        <dbReference type="SAM" id="Phobius"/>
    </source>
</evidence>
<dbReference type="EMBL" id="AMFJ01036016">
    <property type="protein sequence ID" value="EKD25647.1"/>
    <property type="molecule type" value="Genomic_DNA"/>
</dbReference>
<dbReference type="InterPro" id="IPR043712">
    <property type="entry name" value="DUF5652"/>
</dbReference>
<feature type="transmembrane region" description="Helical" evidence="1">
    <location>
        <begin position="46"/>
        <end position="68"/>
    </location>
</feature>
<reference evidence="3" key="1">
    <citation type="journal article" date="2012" name="Science">
        <title>Fermentation, hydrogen, and sulfur metabolism in multiple uncultivated bacterial phyla.</title>
        <authorList>
            <person name="Wrighton K.C."/>
            <person name="Thomas B.C."/>
            <person name="Sharon I."/>
            <person name="Miller C.S."/>
            <person name="Castelle C.J."/>
            <person name="VerBerkmoes N.C."/>
            <person name="Wilkins M.J."/>
            <person name="Hettich R.L."/>
            <person name="Lipton M.S."/>
            <person name="Williams K.H."/>
            <person name="Long P.E."/>
            <person name="Banfield J.F."/>
        </authorList>
    </citation>
    <scope>NUCLEOTIDE SEQUENCE [LARGE SCALE GENOMIC DNA]</scope>
</reference>
<proteinExistence type="predicted"/>
<organism evidence="3">
    <name type="scientific">uncultured bacterium</name>
    <name type="common">gcode 4</name>
    <dbReference type="NCBI Taxonomy" id="1234023"/>
    <lineage>
        <taxon>Bacteria</taxon>
        <taxon>environmental samples</taxon>
    </lineage>
</organism>
<gene>
    <name evidence="3" type="ORF">ACD_80C00009G0007</name>
</gene>
<dbReference type="Pfam" id="PF18893">
    <property type="entry name" value="DUF5652"/>
    <property type="match status" value="1"/>
</dbReference>
<sequence length="75" mass="8687">MMYPRISTQTTTVFSQGAMMLFMVLMVRDMIWKGIALWKAGTKKQLVRFICLFIFSTAGILPIIYLAFFQKKGKK</sequence>
<evidence type="ECO:0000313" key="3">
    <source>
        <dbReference type="EMBL" id="EKD25647.1"/>
    </source>
</evidence>
<protein>
    <recommendedName>
        <fullName evidence="2">DUF5652 domain-containing protein</fullName>
    </recommendedName>
</protein>
<keyword evidence="1" id="KW-1133">Transmembrane helix</keyword>
<keyword evidence="1" id="KW-0472">Membrane</keyword>
<dbReference type="AlphaFoldDB" id="K1XKM7"/>
<feature type="domain" description="DUF5652" evidence="2">
    <location>
        <begin position="15"/>
        <end position="74"/>
    </location>
</feature>
<feature type="transmembrane region" description="Helical" evidence="1">
    <location>
        <begin position="6"/>
        <end position="25"/>
    </location>
</feature>